<dbReference type="Proteomes" id="UP000554482">
    <property type="component" value="Unassembled WGS sequence"/>
</dbReference>
<evidence type="ECO:0000313" key="1">
    <source>
        <dbReference type="EMBL" id="KAF5194027.1"/>
    </source>
</evidence>
<dbReference type="EMBL" id="JABWDY010019296">
    <property type="protein sequence ID" value="KAF5194027.1"/>
    <property type="molecule type" value="Genomic_DNA"/>
</dbReference>
<dbReference type="OrthoDB" id="2789670at2759"/>
<evidence type="ECO:0000313" key="2">
    <source>
        <dbReference type="Proteomes" id="UP000554482"/>
    </source>
</evidence>
<proteinExistence type="predicted"/>
<comment type="caution">
    <text evidence="1">The sequence shown here is derived from an EMBL/GenBank/DDBJ whole genome shotgun (WGS) entry which is preliminary data.</text>
</comment>
<reference evidence="1 2" key="1">
    <citation type="submission" date="2020-06" db="EMBL/GenBank/DDBJ databases">
        <title>Transcriptomic and genomic resources for Thalictrum thalictroides and T. hernandezii: Facilitating candidate gene discovery in an emerging model plant lineage.</title>
        <authorList>
            <person name="Arias T."/>
            <person name="Riano-Pachon D.M."/>
            <person name="Di Stilio V.S."/>
        </authorList>
    </citation>
    <scope>NUCLEOTIDE SEQUENCE [LARGE SCALE GENOMIC DNA]</scope>
    <source>
        <strain evidence="2">cv. WT478/WT964</strain>
        <tissue evidence="1">Leaves</tissue>
    </source>
</reference>
<dbReference type="AlphaFoldDB" id="A0A7J6WAN8"/>
<sequence>MLEHNPSFLFLVANVSVGAGSMVLNICSTQNNGWVEKNFRDIDSFIDEVVEEHIEKKRSRIDGHGSGDNEEEDFVDVMLGMENSERKHGISWARDTTKAIVLLKRS</sequence>
<organism evidence="1 2">
    <name type="scientific">Thalictrum thalictroides</name>
    <name type="common">Rue-anemone</name>
    <name type="synonym">Anemone thalictroides</name>
    <dbReference type="NCBI Taxonomy" id="46969"/>
    <lineage>
        <taxon>Eukaryota</taxon>
        <taxon>Viridiplantae</taxon>
        <taxon>Streptophyta</taxon>
        <taxon>Embryophyta</taxon>
        <taxon>Tracheophyta</taxon>
        <taxon>Spermatophyta</taxon>
        <taxon>Magnoliopsida</taxon>
        <taxon>Ranunculales</taxon>
        <taxon>Ranunculaceae</taxon>
        <taxon>Thalictroideae</taxon>
        <taxon>Thalictrum</taxon>
    </lineage>
</organism>
<gene>
    <name evidence="1" type="ORF">FRX31_016386</name>
</gene>
<name>A0A7J6WAN8_THATH</name>
<keyword evidence="2" id="KW-1185">Reference proteome</keyword>
<protein>
    <submittedName>
        <fullName evidence="1">Uncharacterized protein</fullName>
    </submittedName>
</protein>
<accession>A0A7J6WAN8</accession>